<dbReference type="Proteomes" id="UP001152523">
    <property type="component" value="Unassembled WGS sequence"/>
</dbReference>
<evidence type="ECO:0000313" key="5">
    <source>
        <dbReference type="Proteomes" id="UP001152523"/>
    </source>
</evidence>
<feature type="compositionally biased region" description="Basic and acidic residues" evidence="1">
    <location>
        <begin position="154"/>
        <end position="163"/>
    </location>
</feature>
<name>A0AAV0F3Q9_9ASTE</name>
<evidence type="ECO:0000313" key="3">
    <source>
        <dbReference type="EMBL" id="CAH9098351.1"/>
    </source>
</evidence>
<dbReference type="PANTHER" id="PTHR35463:SF11">
    <property type="entry name" value="TRANSMEMBRANE PROTEIN"/>
    <property type="match status" value="1"/>
</dbReference>
<dbReference type="PANTHER" id="PTHR35463">
    <property type="entry name" value="TRANSMEMBRANE PROTEIN"/>
    <property type="match status" value="1"/>
</dbReference>
<dbReference type="EMBL" id="CAMAPF010000958">
    <property type="protein sequence ID" value="CAH9130118.1"/>
    <property type="molecule type" value="Genomic_DNA"/>
</dbReference>
<feature type="region of interest" description="Disordered" evidence="1">
    <location>
        <begin position="144"/>
        <end position="163"/>
    </location>
</feature>
<reference evidence="4" key="1">
    <citation type="submission" date="2022-07" db="EMBL/GenBank/DDBJ databases">
        <authorList>
            <person name="Macas J."/>
            <person name="Novak P."/>
            <person name="Neumann P."/>
        </authorList>
    </citation>
    <scope>NUCLEOTIDE SEQUENCE</scope>
</reference>
<evidence type="ECO:0000256" key="2">
    <source>
        <dbReference type="SAM" id="SignalP"/>
    </source>
</evidence>
<keyword evidence="2" id="KW-0732">Signal</keyword>
<keyword evidence="5" id="KW-1185">Reference proteome</keyword>
<organism evidence="4 5">
    <name type="scientific">Cuscuta epithymum</name>
    <dbReference type="NCBI Taxonomy" id="186058"/>
    <lineage>
        <taxon>Eukaryota</taxon>
        <taxon>Viridiplantae</taxon>
        <taxon>Streptophyta</taxon>
        <taxon>Embryophyta</taxon>
        <taxon>Tracheophyta</taxon>
        <taxon>Spermatophyta</taxon>
        <taxon>Magnoliopsida</taxon>
        <taxon>eudicotyledons</taxon>
        <taxon>Gunneridae</taxon>
        <taxon>Pentapetalae</taxon>
        <taxon>asterids</taxon>
        <taxon>lamiids</taxon>
        <taxon>Solanales</taxon>
        <taxon>Convolvulaceae</taxon>
        <taxon>Cuscuteae</taxon>
        <taxon>Cuscuta</taxon>
        <taxon>Cuscuta subgen. Cuscuta</taxon>
    </lineage>
</organism>
<evidence type="ECO:0000256" key="1">
    <source>
        <dbReference type="SAM" id="MobiDB-lite"/>
    </source>
</evidence>
<evidence type="ECO:0000313" key="4">
    <source>
        <dbReference type="EMBL" id="CAH9130118.1"/>
    </source>
</evidence>
<gene>
    <name evidence="3" type="ORF">CEPIT_LOCUS14363</name>
    <name evidence="4" type="ORF">CEPIT_LOCUS30381</name>
</gene>
<dbReference type="EMBL" id="CAMAPF010000098">
    <property type="protein sequence ID" value="CAH9098351.1"/>
    <property type="molecule type" value="Genomic_DNA"/>
</dbReference>
<accession>A0AAV0F3Q9</accession>
<sequence length="163" mass="17282">MGRNKLKIVSLLAILVFSLFYHAPATGGGTAEESVSPVAGGGEGMAAVRKRCHPIVEAAMRLFSLPTTFPYTPASYWAKLDSLVRNGLGFFSTAPNLDFRASGKAGIGEEEGNGKKLVEEVIMKSKETVEDSAKSAARLAAEAVGSLKKTMSSKKTEEKGEEL</sequence>
<comment type="caution">
    <text evidence="4">The sequence shown here is derived from an EMBL/GenBank/DDBJ whole genome shotgun (WGS) entry which is preliminary data.</text>
</comment>
<feature type="signal peptide" evidence="2">
    <location>
        <begin position="1"/>
        <end position="27"/>
    </location>
</feature>
<dbReference type="AlphaFoldDB" id="A0AAV0F3Q9"/>
<protein>
    <submittedName>
        <fullName evidence="4">Uncharacterized protein</fullName>
    </submittedName>
</protein>
<proteinExistence type="predicted"/>
<feature type="chain" id="PRO_5044713461" evidence="2">
    <location>
        <begin position="28"/>
        <end position="163"/>
    </location>
</feature>